<comment type="caution">
    <text evidence="7">The sequence shown here is derived from an EMBL/GenBank/DDBJ whole genome shotgun (WGS) entry which is preliminary data.</text>
</comment>
<protein>
    <submittedName>
        <fullName evidence="7">Heme exporter protein CcmB</fullName>
    </submittedName>
</protein>
<feature type="transmembrane region" description="Helical" evidence="6">
    <location>
        <begin position="96"/>
        <end position="120"/>
    </location>
</feature>
<comment type="subcellular location">
    <subcellularLocation>
        <location evidence="1">Membrane</location>
        <topology evidence="1">Multi-pass membrane protein</topology>
    </subcellularLocation>
</comment>
<proteinExistence type="inferred from homology"/>
<feature type="transmembrane region" description="Helical" evidence="6">
    <location>
        <begin position="162"/>
        <end position="182"/>
    </location>
</feature>
<dbReference type="Proteomes" id="UP001597197">
    <property type="component" value="Unassembled WGS sequence"/>
</dbReference>
<feature type="transmembrane region" description="Helical" evidence="6">
    <location>
        <begin position="23"/>
        <end position="43"/>
    </location>
</feature>
<name>A0ABW4QVP6_9BACT</name>
<keyword evidence="8" id="KW-1185">Reference proteome</keyword>
<evidence type="ECO:0000256" key="2">
    <source>
        <dbReference type="ARBA" id="ARBA00010544"/>
    </source>
</evidence>
<dbReference type="EMBL" id="JBHUFD010000005">
    <property type="protein sequence ID" value="MFD1873442.1"/>
    <property type="molecule type" value="Genomic_DNA"/>
</dbReference>
<dbReference type="Pfam" id="PF03379">
    <property type="entry name" value="CcmB"/>
    <property type="match status" value="1"/>
</dbReference>
<evidence type="ECO:0000256" key="4">
    <source>
        <dbReference type="ARBA" id="ARBA00022989"/>
    </source>
</evidence>
<gene>
    <name evidence="7" type="ORF">ACFSDX_13440</name>
</gene>
<keyword evidence="5 6" id="KW-0472">Membrane</keyword>
<feature type="transmembrane region" description="Helical" evidence="6">
    <location>
        <begin position="55"/>
        <end position="75"/>
    </location>
</feature>
<comment type="similarity">
    <text evidence="2">Belongs to the CcmB/CycW/HelB family.</text>
</comment>
<organism evidence="7 8">
    <name type="scientific">Hymenobacter bucti</name>
    <dbReference type="NCBI Taxonomy" id="1844114"/>
    <lineage>
        <taxon>Bacteria</taxon>
        <taxon>Pseudomonadati</taxon>
        <taxon>Bacteroidota</taxon>
        <taxon>Cytophagia</taxon>
        <taxon>Cytophagales</taxon>
        <taxon>Hymenobacteraceae</taxon>
        <taxon>Hymenobacter</taxon>
    </lineage>
</organism>
<accession>A0ABW4QVP6</accession>
<evidence type="ECO:0000313" key="7">
    <source>
        <dbReference type="EMBL" id="MFD1873442.1"/>
    </source>
</evidence>
<sequence length="225" mass="23861">MSLPAEIWHLLLKDLRLEWRQRTALAGLLLYVGGTVYVSYLSFTLRGGLPPAPAWNALFWIILLFAALGAAGRGLGQEPAGLRLYYYTVARPEAVILAKITYNALLLLALAGPGLLLYTLLLGNPVQSWGLFAANVAVGAISLASSLTLVSAIAARAGQSGGGTLLAVLGLPVLIPVLLIVVKVSKNALDGLPWDVSQGPMLTLVALNFIVGAVSYVLFPFLWRT</sequence>
<evidence type="ECO:0000256" key="5">
    <source>
        <dbReference type="ARBA" id="ARBA00023136"/>
    </source>
</evidence>
<dbReference type="InterPro" id="IPR003544">
    <property type="entry name" value="Cyt_c_biogenesis_CcmB"/>
</dbReference>
<dbReference type="RefSeq" id="WP_382314340.1">
    <property type="nucleotide sequence ID" value="NZ_JBHUFD010000005.1"/>
</dbReference>
<evidence type="ECO:0000256" key="6">
    <source>
        <dbReference type="SAM" id="Phobius"/>
    </source>
</evidence>
<feature type="transmembrane region" description="Helical" evidence="6">
    <location>
        <begin position="202"/>
        <end position="223"/>
    </location>
</feature>
<evidence type="ECO:0000313" key="8">
    <source>
        <dbReference type="Proteomes" id="UP001597197"/>
    </source>
</evidence>
<keyword evidence="3 6" id="KW-0812">Transmembrane</keyword>
<reference evidence="8" key="1">
    <citation type="journal article" date="2019" name="Int. J. Syst. Evol. Microbiol.">
        <title>The Global Catalogue of Microorganisms (GCM) 10K type strain sequencing project: providing services to taxonomists for standard genome sequencing and annotation.</title>
        <authorList>
            <consortium name="The Broad Institute Genomics Platform"/>
            <consortium name="The Broad Institute Genome Sequencing Center for Infectious Disease"/>
            <person name="Wu L."/>
            <person name="Ma J."/>
        </authorList>
    </citation>
    <scope>NUCLEOTIDE SEQUENCE [LARGE SCALE GENOMIC DNA]</scope>
    <source>
        <strain evidence="8">CGMCC 1.15795</strain>
    </source>
</reference>
<evidence type="ECO:0000256" key="3">
    <source>
        <dbReference type="ARBA" id="ARBA00022692"/>
    </source>
</evidence>
<feature type="transmembrane region" description="Helical" evidence="6">
    <location>
        <begin position="132"/>
        <end position="155"/>
    </location>
</feature>
<evidence type="ECO:0000256" key="1">
    <source>
        <dbReference type="ARBA" id="ARBA00004141"/>
    </source>
</evidence>
<keyword evidence="4 6" id="KW-1133">Transmembrane helix</keyword>